<dbReference type="FunFam" id="3.20.20.450:FF:000001">
    <property type="entry name" value="Cyclic di-GMP phosphodiesterase yahA"/>
    <property type="match status" value="1"/>
</dbReference>
<feature type="domain" description="EAL" evidence="2">
    <location>
        <begin position="441"/>
        <end position="695"/>
    </location>
</feature>
<dbReference type="InterPro" id="IPR008984">
    <property type="entry name" value="SMAD_FHA_dom_sf"/>
</dbReference>
<dbReference type="SMART" id="SM00240">
    <property type="entry name" value="FHA"/>
    <property type="match status" value="1"/>
</dbReference>
<dbReference type="SUPFAM" id="SSF49879">
    <property type="entry name" value="SMAD/FHA domain"/>
    <property type="match status" value="1"/>
</dbReference>
<dbReference type="AlphaFoldDB" id="G5J708"/>
<evidence type="ECO:0000313" key="5">
    <source>
        <dbReference type="Proteomes" id="UP000003477"/>
    </source>
</evidence>
<organism evidence="4 5">
    <name type="scientific">Crocosphaera watsonii WH 0003</name>
    <dbReference type="NCBI Taxonomy" id="423471"/>
    <lineage>
        <taxon>Bacteria</taxon>
        <taxon>Bacillati</taxon>
        <taxon>Cyanobacteriota</taxon>
        <taxon>Cyanophyceae</taxon>
        <taxon>Oscillatoriophycideae</taxon>
        <taxon>Chroococcales</taxon>
        <taxon>Aphanothecaceae</taxon>
        <taxon>Crocosphaera</taxon>
    </lineage>
</organism>
<dbReference type="PROSITE" id="PS50006">
    <property type="entry name" value="FHA_DOMAIN"/>
    <property type="match status" value="1"/>
</dbReference>
<proteinExistence type="predicted"/>
<comment type="caution">
    <text evidence="4">The sequence shown here is derived from an EMBL/GenBank/DDBJ whole genome shotgun (WGS) entry which is preliminary data.</text>
</comment>
<dbReference type="PANTHER" id="PTHR44757">
    <property type="entry name" value="DIGUANYLATE CYCLASE DGCP"/>
    <property type="match status" value="1"/>
</dbReference>
<reference evidence="4 5" key="1">
    <citation type="journal article" date="2011" name="Front. Microbiol.">
        <title>Two Strains of Crocosphaera watsonii with Highly Conserved Genomes are Distinguished by Strain-Specific Features.</title>
        <authorList>
            <person name="Bench S.R."/>
            <person name="Ilikchyan I.N."/>
            <person name="Tripp H.J."/>
            <person name="Zehr J.P."/>
        </authorList>
    </citation>
    <scope>NUCLEOTIDE SEQUENCE [LARGE SCALE GENOMIC DNA]</scope>
    <source>
        <strain evidence="4 5">WH 0003</strain>
    </source>
</reference>
<gene>
    <name evidence="4" type="ORF">CWATWH0003_3249</name>
</gene>
<dbReference type="InterPro" id="IPR029787">
    <property type="entry name" value="Nucleotide_cyclase"/>
</dbReference>
<dbReference type="SMART" id="SM00052">
    <property type="entry name" value="EAL"/>
    <property type="match status" value="1"/>
</dbReference>
<dbReference type="PROSITE" id="PS50883">
    <property type="entry name" value="EAL"/>
    <property type="match status" value="1"/>
</dbReference>
<sequence>MLYLTEKKQNIQHILVFSLTSGQRVFYLEEPQYSIGRYSTNAIVINAEGISRQHATLIKTSKNDEHFSYVLIDGTIEGDRSTNGVVVNREKIEKTELKHGDNIYFTGDVKAHYYIIDNRNQECVDKFKPNLFINSTSPDINGFANHTQLKENNIDIPSLSEIKNLASVVELSPIPIVEINYEGTITYLNPSTNLKFPDLQKRQIKHPLLQGLLEKQDYNNGSLVIREVDIENQSFEQHIHYLAQEQLIRSYIFDITQRKQAENELKHHAFHDGLTGLPNRNFFDQHISLISKNSQRYNKLFAVLFIDIDNSKKINDTLGHNIGDQILQYFAKRLNSHIRKSDFVCRWGGDEFVVLLGEIQNPDQAAKFSQRLLQTFEHPLQIEGHEIYLKCSVGIAIYPEDGQETEILLKNADAALYRTKESGRNHYQFYNPQMGVEIAENFTLENQLHQAVKNGEMILHYQPQINIKTGQVYGLEALIRWKSPQLGLIKPGKFIPLAEKTGLILPMGEWVLKTACQQNKKWQQMGLPPVRISVNLSAQQLQQPNLIETVENTLESVGLDPKWLELEVTESMLMKNITIAKKTLQELREMGVYISMDDFGTGYSSLGYLKKFPFDTLKIDQSFVKELNQSSQDLHIISAIMTLSRGFNLRVIAEGVENQEQLKLLKELNCEEMQGYLFSRPLSSEDVLKYLIGFQKQKNQFLLSTNN</sequence>
<evidence type="ECO:0000259" key="1">
    <source>
        <dbReference type="PROSITE" id="PS50006"/>
    </source>
</evidence>
<dbReference type="SMART" id="SM00267">
    <property type="entry name" value="GGDEF"/>
    <property type="match status" value="1"/>
</dbReference>
<dbReference type="InterPro" id="IPR043128">
    <property type="entry name" value="Rev_trsase/Diguanyl_cyclase"/>
</dbReference>
<evidence type="ECO:0000259" key="3">
    <source>
        <dbReference type="PROSITE" id="PS50887"/>
    </source>
</evidence>
<evidence type="ECO:0000313" key="4">
    <source>
        <dbReference type="EMBL" id="EHJ12042.1"/>
    </source>
</evidence>
<dbReference type="Gene3D" id="2.60.200.20">
    <property type="match status" value="1"/>
</dbReference>
<dbReference type="Gene3D" id="3.20.20.450">
    <property type="entry name" value="EAL domain"/>
    <property type="match status" value="1"/>
</dbReference>
<dbReference type="EMBL" id="AESD01000487">
    <property type="protein sequence ID" value="EHJ12042.1"/>
    <property type="molecule type" value="Genomic_DNA"/>
</dbReference>
<dbReference type="FunFam" id="3.30.70.270:FF:000001">
    <property type="entry name" value="Diguanylate cyclase domain protein"/>
    <property type="match status" value="1"/>
</dbReference>
<accession>G5J708</accession>
<dbReference type="InterPro" id="IPR052155">
    <property type="entry name" value="Biofilm_reg_signaling"/>
</dbReference>
<dbReference type="SUPFAM" id="SSF55073">
    <property type="entry name" value="Nucleotide cyclase"/>
    <property type="match status" value="1"/>
</dbReference>
<dbReference type="InterPro" id="IPR035919">
    <property type="entry name" value="EAL_sf"/>
</dbReference>
<dbReference type="InterPro" id="IPR001633">
    <property type="entry name" value="EAL_dom"/>
</dbReference>
<dbReference type="Gene3D" id="3.30.70.270">
    <property type="match status" value="1"/>
</dbReference>
<dbReference type="GeneID" id="88766821"/>
<dbReference type="CDD" id="cd01949">
    <property type="entry name" value="GGDEF"/>
    <property type="match status" value="1"/>
</dbReference>
<dbReference type="PROSITE" id="PS50887">
    <property type="entry name" value="GGDEF"/>
    <property type="match status" value="1"/>
</dbReference>
<dbReference type="Proteomes" id="UP000003477">
    <property type="component" value="Unassembled WGS sequence"/>
</dbReference>
<dbReference type="Pfam" id="PF00563">
    <property type="entry name" value="EAL"/>
    <property type="match status" value="1"/>
</dbReference>
<feature type="domain" description="GGDEF" evidence="3">
    <location>
        <begin position="299"/>
        <end position="432"/>
    </location>
</feature>
<dbReference type="CDD" id="cd01948">
    <property type="entry name" value="EAL"/>
    <property type="match status" value="1"/>
</dbReference>
<dbReference type="Pfam" id="PF00990">
    <property type="entry name" value="GGDEF"/>
    <property type="match status" value="1"/>
</dbReference>
<protein>
    <submittedName>
        <fullName evidence="4">GGDEF containing protein</fullName>
    </submittedName>
</protein>
<feature type="domain" description="FHA" evidence="1">
    <location>
        <begin position="33"/>
        <end position="92"/>
    </location>
</feature>
<dbReference type="InterPro" id="IPR000253">
    <property type="entry name" value="FHA_dom"/>
</dbReference>
<name>G5J708_CROWT</name>
<dbReference type="RefSeq" id="WP_007311335.1">
    <property type="nucleotide sequence ID" value="NZ_AESD01000487.1"/>
</dbReference>
<dbReference type="InterPro" id="IPR000160">
    <property type="entry name" value="GGDEF_dom"/>
</dbReference>
<dbReference type="Pfam" id="PF00498">
    <property type="entry name" value="FHA"/>
    <property type="match status" value="1"/>
</dbReference>
<dbReference type="PANTHER" id="PTHR44757:SF2">
    <property type="entry name" value="BIOFILM ARCHITECTURE MAINTENANCE PROTEIN MBAA"/>
    <property type="match status" value="1"/>
</dbReference>
<evidence type="ECO:0000259" key="2">
    <source>
        <dbReference type="PROSITE" id="PS50883"/>
    </source>
</evidence>
<dbReference type="PATRIC" id="fig|423471.3.peg.3053"/>
<dbReference type="SUPFAM" id="SSF141868">
    <property type="entry name" value="EAL domain-like"/>
    <property type="match status" value="1"/>
</dbReference>
<dbReference type="NCBIfam" id="TIGR00254">
    <property type="entry name" value="GGDEF"/>
    <property type="match status" value="1"/>
</dbReference>